<protein>
    <submittedName>
        <fullName evidence="2">DUF192 domain-containing protein</fullName>
    </submittedName>
</protein>
<dbReference type="Proteomes" id="UP000623795">
    <property type="component" value="Unassembled WGS sequence"/>
</dbReference>
<proteinExistence type="predicted"/>
<dbReference type="InterPro" id="IPR003795">
    <property type="entry name" value="DUF192"/>
</dbReference>
<evidence type="ECO:0000313" key="2">
    <source>
        <dbReference type="EMBL" id="NMG45211.1"/>
    </source>
</evidence>
<dbReference type="EMBL" id="WTVN01000026">
    <property type="protein sequence ID" value="NMG45211.1"/>
    <property type="molecule type" value="Genomic_DNA"/>
</dbReference>
<keyword evidence="3" id="KW-1185">Reference proteome</keyword>
<feature type="signal peptide" evidence="1">
    <location>
        <begin position="1"/>
        <end position="26"/>
    </location>
</feature>
<dbReference type="Gene3D" id="2.60.120.1140">
    <property type="entry name" value="Protein of unknown function DUF192"/>
    <property type="match status" value="1"/>
</dbReference>
<dbReference type="PANTHER" id="PTHR37953">
    <property type="entry name" value="UPF0127 PROTEIN MJ1496"/>
    <property type="match status" value="1"/>
</dbReference>
<dbReference type="PANTHER" id="PTHR37953:SF1">
    <property type="entry name" value="UPF0127 PROTEIN MJ1496"/>
    <property type="match status" value="1"/>
</dbReference>
<dbReference type="InterPro" id="IPR038695">
    <property type="entry name" value="Saro_0823-like_sf"/>
</dbReference>
<dbReference type="Pfam" id="PF02643">
    <property type="entry name" value="DUF192"/>
    <property type="match status" value="1"/>
</dbReference>
<name>A0ABX1Q0J0_9RHOO</name>
<feature type="chain" id="PRO_5045382247" evidence="1">
    <location>
        <begin position="27"/>
        <end position="151"/>
    </location>
</feature>
<reference evidence="2 3" key="1">
    <citation type="submission" date="2019-12" db="EMBL/GenBank/DDBJ databases">
        <title>Comparative genomics gives insights into the taxonomy of the Azoarcus-Aromatoleum group and reveals separate origins of nif in the plant-associated Azoarcus and non-plant-associated Aromatoleum sub-groups.</title>
        <authorList>
            <person name="Lafos M."/>
            <person name="Maluk M."/>
            <person name="Batista M."/>
            <person name="Junghare M."/>
            <person name="Carmona M."/>
            <person name="Faoro H."/>
            <person name="Cruz L.M."/>
            <person name="Battistoni F."/>
            <person name="De Souza E."/>
            <person name="Pedrosa F."/>
            <person name="Chen W.-M."/>
            <person name="Poole P.S."/>
            <person name="Dixon R.A."/>
            <person name="James E.K."/>
        </authorList>
    </citation>
    <scope>NUCLEOTIDE SEQUENCE [LARGE SCALE GENOMIC DNA]</scope>
    <source>
        <strain evidence="2 3">Td21</strain>
    </source>
</reference>
<evidence type="ECO:0000256" key="1">
    <source>
        <dbReference type="SAM" id="SignalP"/>
    </source>
</evidence>
<comment type="caution">
    <text evidence="2">The sequence shown here is derived from an EMBL/GenBank/DDBJ whole genome shotgun (WGS) entry which is preliminary data.</text>
</comment>
<sequence>MILSPSFGRCAAIAAVACVCMPAARAELPMVELGAGMYRIEAELAHTDPTRQLGLMNRKSMPLQHGMVFVFTQDARHCMWMKNTLIPLSVAFMDRDGRILNIADMQPQSEESHCAAAPARFALEMNAGWFASRGLGAGTVIRGIDRLPAGR</sequence>
<evidence type="ECO:0000313" key="3">
    <source>
        <dbReference type="Proteomes" id="UP000623795"/>
    </source>
</evidence>
<gene>
    <name evidence="2" type="ORF">GPA22_15950</name>
</gene>
<keyword evidence="1" id="KW-0732">Signal</keyword>
<organism evidence="2 3">
    <name type="scientific">Aromatoleum toluvorans</name>
    <dbReference type="NCBI Taxonomy" id="92002"/>
    <lineage>
        <taxon>Bacteria</taxon>
        <taxon>Pseudomonadati</taxon>
        <taxon>Pseudomonadota</taxon>
        <taxon>Betaproteobacteria</taxon>
        <taxon>Rhodocyclales</taxon>
        <taxon>Rhodocyclaceae</taxon>
        <taxon>Aromatoleum</taxon>
    </lineage>
</organism>
<accession>A0ABX1Q0J0</accession>